<dbReference type="PRINTS" id="PR00421">
    <property type="entry name" value="THIOREDOXIN"/>
</dbReference>
<protein>
    <submittedName>
        <fullName evidence="6">Thioredoxin TrxC</fullName>
    </submittedName>
</protein>
<dbReference type="NCBIfam" id="NF008229">
    <property type="entry name" value="PRK10996.1"/>
    <property type="match status" value="1"/>
</dbReference>
<dbReference type="Pfam" id="PF00085">
    <property type="entry name" value="Thioredoxin"/>
    <property type="match status" value="1"/>
</dbReference>
<proteinExistence type="predicted"/>
<dbReference type="GO" id="GO:0015035">
    <property type="term" value="F:protein-disulfide reductase activity"/>
    <property type="evidence" value="ECO:0007669"/>
    <property type="project" value="TreeGrafter"/>
</dbReference>
<evidence type="ECO:0000256" key="4">
    <source>
        <dbReference type="ARBA" id="ARBA00023284"/>
    </source>
</evidence>
<evidence type="ECO:0000256" key="3">
    <source>
        <dbReference type="ARBA" id="ARBA00023157"/>
    </source>
</evidence>
<dbReference type="PANTHER" id="PTHR45663">
    <property type="entry name" value="GEO12009P1"/>
    <property type="match status" value="1"/>
</dbReference>
<accession>A0A3T0N6B2</accession>
<reference evidence="6 7" key="1">
    <citation type="submission" date="2018-10" db="EMBL/GenBank/DDBJ databases">
        <title>Parasedimentitalea marina sp. nov., a psychrophilic bacterium isolated from deep seawater of the New Britain Trench.</title>
        <authorList>
            <person name="Cao J."/>
        </authorList>
    </citation>
    <scope>NUCLEOTIDE SEQUENCE [LARGE SCALE GENOMIC DNA]</scope>
    <source>
        <strain evidence="6 7">W43</strain>
    </source>
</reference>
<keyword evidence="4" id="KW-0676">Redox-active center</keyword>
<evidence type="ECO:0000259" key="5">
    <source>
        <dbReference type="PROSITE" id="PS51352"/>
    </source>
</evidence>
<dbReference type="GO" id="GO:0045454">
    <property type="term" value="P:cell redox homeostasis"/>
    <property type="evidence" value="ECO:0007669"/>
    <property type="project" value="TreeGrafter"/>
</dbReference>
<evidence type="ECO:0000256" key="1">
    <source>
        <dbReference type="ARBA" id="ARBA00022448"/>
    </source>
</evidence>
<name>A0A3T0N6B2_9RHOB</name>
<dbReference type="PROSITE" id="PS51352">
    <property type="entry name" value="THIOREDOXIN_2"/>
    <property type="match status" value="1"/>
</dbReference>
<dbReference type="Gene3D" id="3.40.30.10">
    <property type="entry name" value="Glutaredoxin"/>
    <property type="match status" value="1"/>
</dbReference>
<dbReference type="Gene3D" id="2.30.30.380">
    <property type="entry name" value="Zn-finger domain of Sec23/24"/>
    <property type="match status" value="1"/>
</dbReference>
<evidence type="ECO:0000256" key="2">
    <source>
        <dbReference type="ARBA" id="ARBA00022982"/>
    </source>
</evidence>
<dbReference type="AlphaFoldDB" id="A0A3T0N6B2"/>
<evidence type="ECO:0000313" key="6">
    <source>
        <dbReference type="EMBL" id="AZV79502.1"/>
    </source>
</evidence>
<keyword evidence="7" id="KW-1185">Reference proteome</keyword>
<dbReference type="GO" id="GO:0005829">
    <property type="term" value="C:cytosol"/>
    <property type="evidence" value="ECO:0007669"/>
    <property type="project" value="TreeGrafter"/>
</dbReference>
<dbReference type="Pfam" id="PF21352">
    <property type="entry name" value="Zn_ribbon_Thio2"/>
    <property type="match status" value="1"/>
</dbReference>
<dbReference type="Proteomes" id="UP000283063">
    <property type="component" value="Chromosome"/>
</dbReference>
<feature type="domain" description="Thioredoxin" evidence="5">
    <location>
        <begin position="29"/>
        <end position="141"/>
    </location>
</feature>
<sequence>MGAKTLTCLSCAQLNRVPEDKLRAAPNCGTCGAALMPLKPVDVDPAVLQKAAQNDDLPLIVDFWAPWCGPCKAMGPEFAKAAKKLSGKARLVKMNTQAHQSTGARYRIKGIPTMVAFERGKEKKRQSGALREGQIVGWIKA</sequence>
<keyword evidence="2" id="KW-0249">Electron transport</keyword>
<dbReference type="KEGG" id="sedi:EBB79_17590"/>
<keyword evidence="3" id="KW-1015">Disulfide bond</keyword>
<dbReference type="SUPFAM" id="SSF52833">
    <property type="entry name" value="Thioredoxin-like"/>
    <property type="match status" value="1"/>
</dbReference>
<gene>
    <name evidence="6" type="primary">trxC</name>
    <name evidence="6" type="ORF">EBB79_17590</name>
</gene>
<dbReference type="CDD" id="cd02947">
    <property type="entry name" value="TRX_family"/>
    <property type="match status" value="1"/>
</dbReference>
<dbReference type="PROSITE" id="PS00194">
    <property type="entry name" value="THIOREDOXIN_1"/>
    <property type="match status" value="1"/>
</dbReference>
<evidence type="ECO:0000313" key="7">
    <source>
        <dbReference type="Proteomes" id="UP000283063"/>
    </source>
</evidence>
<dbReference type="RefSeq" id="WP_127750082.1">
    <property type="nucleotide sequence ID" value="NZ_CP033219.1"/>
</dbReference>
<dbReference type="InterPro" id="IPR049299">
    <property type="entry name" value="Thio2_N"/>
</dbReference>
<dbReference type="PANTHER" id="PTHR45663:SF11">
    <property type="entry name" value="GEO12009P1"/>
    <property type="match status" value="1"/>
</dbReference>
<dbReference type="InterPro" id="IPR017937">
    <property type="entry name" value="Thioredoxin_CS"/>
</dbReference>
<dbReference type="InterPro" id="IPR036249">
    <property type="entry name" value="Thioredoxin-like_sf"/>
</dbReference>
<dbReference type="EMBL" id="CP033219">
    <property type="protein sequence ID" value="AZV79502.1"/>
    <property type="molecule type" value="Genomic_DNA"/>
</dbReference>
<organism evidence="6 7">
    <name type="scientific">Parasedimentitalea marina</name>
    <dbReference type="NCBI Taxonomy" id="2483033"/>
    <lineage>
        <taxon>Bacteria</taxon>
        <taxon>Pseudomonadati</taxon>
        <taxon>Pseudomonadota</taxon>
        <taxon>Alphaproteobacteria</taxon>
        <taxon>Rhodobacterales</taxon>
        <taxon>Paracoccaceae</taxon>
        <taxon>Parasedimentitalea</taxon>
    </lineage>
</organism>
<dbReference type="OrthoDB" id="9790390at2"/>
<dbReference type="InterPro" id="IPR013766">
    <property type="entry name" value="Thioredoxin_domain"/>
</dbReference>
<keyword evidence="1" id="KW-0813">Transport</keyword>